<evidence type="ECO:0000256" key="2">
    <source>
        <dbReference type="ARBA" id="ARBA00022448"/>
    </source>
</evidence>
<name>A0ABV8LLV6_9ACTN</name>
<dbReference type="Gene3D" id="1.20.1250.20">
    <property type="entry name" value="MFS general substrate transporter like domains"/>
    <property type="match status" value="1"/>
</dbReference>
<proteinExistence type="predicted"/>
<feature type="transmembrane region" description="Helical" evidence="6">
    <location>
        <begin position="58"/>
        <end position="76"/>
    </location>
</feature>
<accession>A0ABV8LLV6</accession>
<evidence type="ECO:0000256" key="1">
    <source>
        <dbReference type="ARBA" id="ARBA00004141"/>
    </source>
</evidence>
<keyword evidence="3 6" id="KW-0812">Transmembrane</keyword>
<gene>
    <name evidence="7" type="ORF">ACFOZ4_12725</name>
</gene>
<dbReference type="InterPro" id="IPR011701">
    <property type="entry name" value="MFS"/>
</dbReference>
<evidence type="ECO:0000256" key="3">
    <source>
        <dbReference type="ARBA" id="ARBA00022692"/>
    </source>
</evidence>
<feature type="transmembrane region" description="Helical" evidence="6">
    <location>
        <begin position="165"/>
        <end position="187"/>
    </location>
</feature>
<dbReference type="RefSeq" id="WP_308197695.1">
    <property type="nucleotide sequence ID" value="NZ_JAMZDZ010000001.1"/>
</dbReference>
<evidence type="ECO:0000313" key="7">
    <source>
        <dbReference type="EMBL" id="MFC4131468.1"/>
    </source>
</evidence>
<dbReference type="InterPro" id="IPR036259">
    <property type="entry name" value="MFS_trans_sf"/>
</dbReference>
<comment type="caution">
    <text evidence="7">The sequence shown here is derived from an EMBL/GenBank/DDBJ whole genome shotgun (WGS) entry which is preliminary data.</text>
</comment>
<dbReference type="EMBL" id="JBHSAY010000006">
    <property type="protein sequence ID" value="MFC4131468.1"/>
    <property type="molecule type" value="Genomic_DNA"/>
</dbReference>
<feature type="transmembrane region" description="Helical" evidence="6">
    <location>
        <begin position="29"/>
        <end position="46"/>
    </location>
</feature>
<comment type="subcellular location">
    <subcellularLocation>
        <location evidence="1">Membrane</location>
        <topology evidence="1">Multi-pass membrane protein</topology>
    </subcellularLocation>
</comment>
<protein>
    <submittedName>
        <fullName evidence="7">MFS transporter</fullName>
    </submittedName>
</protein>
<sequence>MSAAGTALVSLLLVLYLQQIRNWTPLRTSMAFLPYAVVLVVVGRLSGRLIARWGAHRVASAGLALAAGGLLQLAGVDPQTGYGLGLLPGLALLPAGVALSFSAGSVIALAGVRPEQAGLVGGVLNTAMEVGPTAGLALLTALATARTAHLETGGADLPDATTSGYAWAFAVTGVAFAVLAAAMAVTARAGPHRST</sequence>
<keyword evidence="5 6" id="KW-0472">Membrane</keyword>
<dbReference type="SUPFAM" id="SSF103473">
    <property type="entry name" value="MFS general substrate transporter"/>
    <property type="match status" value="1"/>
</dbReference>
<keyword evidence="8" id="KW-1185">Reference proteome</keyword>
<evidence type="ECO:0000256" key="5">
    <source>
        <dbReference type="ARBA" id="ARBA00023136"/>
    </source>
</evidence>
<dbReference type="Pfam" id="PF07690">
    <property type="entry name" value="MFS_1"/>
    <property type="match status" value="1"/>
</dbReference>
<feature type="transmembrane region" description="Helical" evidence="6">
    <location>
        <begin position="82"/>
        <end position="110"/>
    </location>
</feature>
<dbReference type="Proteomes" id="UP001595816">
    <property type="component" value="Unassembled WGS sequence"/>
</dbReference>
<keyword evidence="2" id="KW-0813">Transport</keyword>
<evidence type="ECO:0000256" key="4">
    <source>
        <dbReference type="ARBA" id="ARBA00022989"/>
    </source>
</evidence>
<keyword evidence="4 6" id="KW-1133">Transmembrane helix</keyword>
<reference evidence="8" key="1">
    <citation type="journal article" date="2019" name="Int. J. Syst. Evol. Microbiol.">
        <title>The Global Catalogue of Microorganisms (GCM) 10K type strain sequencing project: providing services to taxonomists for standard genome sequencing and annotation.</title>
        <authorList>
            <consortium name="The Broad Institute Genomics Platform"/>
            <consortium name="The Broad Institute Genome Sequencing Center for Infectious Disease"/>
            <person name="Wu L."/>
            <person name="Ma J."/>
        </authorList>
    </citation>
    <scope>NUCLEOTIDE SEQUENCE [LARGE SCALE GENOMIC DNA]</scope>
    <source>
        <strain evidence="8">CGMCC 4.7289</strain>
    </source>
</reference>
<dbReference type="PANTHER" id="PTHR42718">
    <property type="entry name" value="MAJOR FACILITATOR SUPERFAMILY MULTIDRUG TRANSPORTER MFSC"/>
    <property type="match status" value="1"/>
</dbReference>
<organism evidence="7 8">
    <name type="scientific">Hamadaea flava</name>
    <dbReference type="NCBI Taxonomy" id="1742688"/>
    <lineage>
        <taxon>Bacteria</taxon>
        <taxon>Bacillati</taxon>
        <taxon>Actinomycetota</taxon>
        <taxon>Actinomycetes</taxon>
        <taxon>Micromonosporales</taxon>
        <taxon>Micromonosporaceae</taxon>
        <taxon>Hamadaea</taxon>
    </lineage>
</organism>
<evidence type="ECO:0000256" key="6">
    <source>
        <dbReference type="SAM" id="Phobius"/>
    </source>
</evidence>
<evidence type="ECO:0000313" key="8">
    <source>
        <dbReference type="Proteomes" id="UP001595816"/>
    </source>
</evidence>
<dbReference type="PANTHER" id="PTHR42718:SF9">
    <property type="entry name" value="MAJOR FACILITATOR SUPERFAMILY MULTIDRUG TRANSPORTER MFSC"/>
    <property type="match status" value="1"/>
</dbReference>
<feature type="transmembrane region" description="Helical" evidence="6">
    <location>
        <begin position="122"/>
        <end position="145"/>
    </location>
</feature>